<dbReference type="EMBL" id="MU251498">
    <property type="protein sequence ID" value="KAG9233505.1"/>
    <property type="molecule type" value="Genomic_DNA"/>
</dbReference>
<keyword evidence="2" id="KW-0812">Transmembrane</keyword>
<protein>
    <submittedName>
        <fullName evidence="3">Uncharacterized protein</fullName>
    </submittedName>
</protein>
<comment type="caution">
    <text evidence="3">The sequence shown here is derived from an EMBL/GenBank/DDBJ whole genome shotgun (WGS) entry which is preliminary data.</text>
</comment>
<keyword evidence="4" id="KW-1185">Reference proteome</keyword>
<feature type="compositionally biased region" description="Polar residues" evidence="1">
    <location>
        <begin position="9"/>
        <end position="21"/>
    </location>
</feature>
<dbReference type="GO" id="GO:0000329">
    <property type="term" value="C:fungal-type vacuole membrane"/>
    <property type="evidence" value="ECO:0007669"/>
    <property type="project" value="InterPro"/>
</dbReference>
<evidence type="ECO:0000256" key="2">
    <source>
        <dbReference type="SAM" id="Phobius"/>
    </source>
</evidence>
<dbReference type="PANTHER" id="PTHR35895">
    <property type="entry name" value="CHROMOSOME 16, WHOLE GENOME SHOTGUN SEQUENCE"/>
    <property type="match status" value="1"/>
</dbReference>
<evidence type="ECO:0000256" key="1">
    <source>
        <dbReference type="SAM" id="MobiDB-lite"/>
    </source>
</evidence>
<accession>A0A9P8C4S9</accession>
<dbReference type="InterPro" id="IPR046368">
    <property type="entry name" value="Tag1"/>
</dbReference>
<dbReference type="AlphaFoldDB" id="A0A9P8C4S9"/>
<feature type="region of interest" description="Disordered" evidence="1">
    <location>
        <begin position="1"/>
        <end position="29"/>
    </location>
</feature>
<gene>
    <name evidence="3" type="ORF">BJ875DRAFT_43475</name>
</gene>
<dbReference type="Pfam" id="PF12505">
    <property type="entry name" value="DUF3712"/>
    <property type="match status" value="1"/>
</dbReference>
<name>A0A9P8C4S9_9HELO</name>
<dbReference type="InterPro" id="IPR022185">
    <property type="entry name" value="DUF3712"/>
</dbReference>
<evidence type="ECO:0000313" key="3">
    <source>
        <dbReference type="EMBL" id="KAG9233505.1"/>
    </source>
</evidence>
<dbReference type="OrthoDB" id="10039566at2759"/>
<sequence length="350" mass="37676">MSLDKGLPTNDSQNKFDNNEQIETREAGRPARGGALSKVKRHCARFWWVHLIIFCIIFLIIALCLVYVAMPKIAQHDVNAANIEVTEFKFENPTMETILLTQRAKLNNPSLYTPTLDSFAAASYLVTNGTFGPASIIHVQMPEAHATKPYSKQEVVNQEVKIDDLDQLAAFATAVVSDEYVHTALVGKTKLHLGALPVVEVTFNDTSTYKGLNGLKGLNVTEVRINITAPAGIPNMVGNAFIPNPSVMTIEMGNVTLSLSTAEKGLVGTASISDFVIVPGDNVLPMTGTLNQSLILASMDPTTGIANLQIKGTSVINNGVHLTYYEAALGANSLPLAMNVTQVVRDSLGI</sequence>
<dbReference type="Proteomes" id="UP000824998">
    <property type="component" value="Unassembled WGS sequence"/>
</dbReference>
<keyword evidence="2" id="KW-0472">Membrane</keyword>
<feature type="transmembrane region" description="Helical" evidence="2">
    <location>
        <begin position="46"/>
        <end position="70"/>
    </location>
</feature>
<proteinExistence type="predicted"/>
<keyword evidence="2" id="KW-1133">Transmembrane helix</keyword>
<reference evidence="3" key="1">
    <citation type="journal article" date="2021" name="IMA Fungus">
        <title>Genomic characterization of three marine fungi, including Emericellopsis atlantica sp. nov. with signatures of a generalist lifestyle and marine biomass degradation.</title>
        <authorList>
            <person name="Hagestad O.C."/>
            <person name="Hou L."/>
            <person name="Andersen J.H."/>
            <person name="Hansen E.H."/>
            <person name="Altermark B."/>
            <person name="Li C."/>
            <person name="Kuhnert E."/>
            <person name="Cox R.J."/>
            <person name="Crous P.W."/>
            <person name="Spatafora J.W."/>
            <person name="Lail K."/>
            <person name="Amirebrahimi M."/>
            <person name="Lipzen A."/>
            <person name="Pangilinan J."/>
            <person name="Andreopoulos W."/>
            <person name="Hayes R.D."/>
            <person name="Ng V."/>
            <person name="Grigoriev I.V."/>
            <person name="Jackson S.A."/>
            <person name="Sutton T.D.S."/>
            <person name="Dobson A.D.W."/>
            <person name="Rama T."/>
        </authorList>
    </citation>
    <scope>NUCLEOTIDE SEQUENCE</scope>
    <source>
        <strain evidence="3">TRa018bII</strain>
    </source>
</reference>
<evidence type="ECO:0000313" key="4">
    <source>
        <dbReference type="Proteomes" id="UP000824998"/>
    </source>
</evidence>
<organism evidence="3 4">
    <name type="scientific">Amylocarpus encephaloides</name>
    <dbReference type="NCBI Taxonomy" id="45428"/>
    <lineage>
        <taxon>Eukaryota</taxon>
        <taxon>Fungi</taxon>
        <taxon>Dikarya</taxon>
        <taxon>Ascomycota</taxon>
        <taxon>Pezizomycotina</taxon>
        <taxon>Leotiomycetes</taxon>
        <taxon>Helotiales</taxon>
        <taxon>Helotiales incertae sedis</taxon>
        <taxon>Amylocarpus</taxon>
    </lineage>
</organism>
<dbReference type="PANTHER" id="PTHR35895:SF1">
    <property type="entry name" value="LIPID-BINDING SERUM GLYCOPROTEIN C-TERMINAL DOMAIN-CONTAINING PROTEIN"/>
    <property type="match status" value="1"/>
</dbReference>